<evidence type="ECO:0000313" key="3">
    <source>
        <dbReference type="Proteomes" id="UP000075243"/>
    </source>
</evidence>
<reference evidence="2 3" key="1">
    <citation type="journal article" date="2012" name="Nat. Biotechnol.">
        <title>Draft genome sequence of pigeonpea (Cajanus cajan), an orphan legume crop of resource-poor farmers.</title>
        <authorList>
            <person name="Varshney R.K."/>
            <person name="Chen W."/>
            <person name="Li Y."/>
            <person name="Bharti A.K."/>
            <person name="Saxena R.K."/>
            <person name="Schlueter J.A."/>
            <person name="Donoghue M.T."/>
            <person name="Azam S."/>
            <person name="Fan G."/>
            <person name="Whaley A.M."/>
            <person name="Farmer A.D."/>
            <person name="Sheridan J."/>
            <person name="Iwata A."/>
            <person name="Tuteja R."/>
            <person name="Penmetsa R.V."/>
            <person name="Wu W."/>
            <person name="Upadhyaya H.D."/>
            <person name="Yang S.P."/>
            <person name="Shah T."/>
            <person name="Saxena K.B."/>
            <person name="Michael T."/>
            <person name="McCombie W.R."/>
            <person name="Yang B."/>
            <person name="Zhang G."/>
            <person name="Yang H."/>
            <person name="Wang J."/>
            <person name="Spillane C."/>
            <person name="Cook D.R."/>
            <person name="May G.D."/>
            <person name="Xu X."/>
            <person name="Jackson S.A."/>
        </authorList>
    </citation>
    <scope>NUCLEOTIDE SEQUENCE [LARGE SCALE GENOMIC DNA]</scope>
    <source>
        <strain evidence="3">cv. Asha</strain>
    </source>
</reference>
<dbReference type="AlphaFoldDB" id="A0A151SQ02"/>
<proteinExistence type="predicted"/>
<dbReference type="Gramene" id="C.cajan_03009.t">
    <property type="protein sequence ID" value="C.cajan_03009.t.cds1"/>
    <property type="gene ID" value="C.cajan_03009"/>
</dbReference>
<feature type="domain" description="Reverse transcriptase Ty1/copia-type" evidence="1">
    <location>
        <begin position="1"/>
        <end position="50"/>
    </location>
</feature>
<keyword evidence="3" id="KW-1185">Reference proteome</keyword>
<dbReference type="EMBL" id="CM003613">
    <property type="protein sequence ID" value="KYP56831.1"/>
    <property type="molecule type" value="Genomic_DNA"/>
</dbReference>
<protein>
    <recommendedName>
        <fullName evidence="1">Reverse transcriptase Ty1/copia-type domain-containing protein</fullName>
    </recommendedName>
</protein>
<name>A0A151SQ02_CAJCA</name>
<evidence type="ECO:0000313" key="2">
    <source>
        <dbReference type="EMBL" id="KYP56831.1"/>
    </source>
</evidence>
<sequence length="50" mass="6015">MVIKSAFLNGLVQEVYVHQPPRLVDFKFHNHVFKLKKAIYELKQAPRSWY</sequence>
<organism evidence="2 3">
    <name type="scientific">Cajanus cajan</name>
    <name type="common">Pigeon pea</name>
    <name type="synonym">Cajanus indicus</name>
    <dbReference type="NCBI Taxonomy" id="3821"/>
    <lineage>
        <taxon>Eukaryota</taxon>
        <taxon>Viridiplantae</taxon>
        <taxon>Streptophyta</taxon>
        <taxon>Embryophyta</taxon>
        <taxon>Tracheophyta</taxon>
        <taxon>Spermatophyta</taxon>
        <taxon>Magnoliopsida</taxon>
        <taxon>eudicotyledons</taxon>
        <taxon>Gunneridae</taxon>
        <taxon>Pentapetalae</taxon>
        <taxon>rosids</taxon>
        <taxon>fabids</taxon>
        <taxon>Fabales</taxon>
        <taxon>Fabaceae</taxon>
        <taxon>Papilionoideae</taxon>
        <taxon>50 kb inversion clade</taxon>
        <taxon>NPAAA clade</taxon>
        <taxon>indigoferoid/millettioid clade</taxon>
        <taxon>Phaseoleae</taxon>
        <taxon>Cajanus</taxon>
    </lineage>
</organism>
<accession>A0A151SQ02</accession>
<dbReference type="Pfam" id="PF07727">
    <property type="entry name" value="RVT_2"/>
    <property type="match status" value="1"/>
</dbReference>
<dbReference type="InterPro" id="IPR013103">
    <property type="entry name" value="RVT_2"/>
</dbReference>
<evidence type="ECO:0000259" key="1">
    <source>
        <dbReference type="Pfam" id="PF07727"/>
    </source>
</evidence>
<gene>
    <name evidence="2" type="ORF">KK1_003079</name>
</gene>
<dbReference type="Proteomes" id="UP000075243">
    <property type="component" value="Chromosome 11"/>
</dbReference>